<sequence>MVKDVDYHHARNELYAMTYKQIVRTSLEGPPTKDYTLVADPEEEYRFTSLAVDWEHDVLYYTSGPILIIHRAHLNGSDQRIILRCCYIEKHLNKLLVDPCIGRLFWMTNNEVHSADLQGKNYKKNIFPKISSVRNIALDVSQQKIYFLATLSGDDSWFVMSSGYEGEGLKTHVKSSRVTYGLGAQGMNVYWIPHEEESSVWEGNDVYRLRFILYSAFTEKNSTTQPLVVFSETVWNLRVYHLDLQKHCHSL</sequence>
<reference evidence="3" key="1">
    <citation type="submission" date="2015-11" db="EMBL/GenBank/DDBJ databases">
        <title>De novo transcriptome assembly of four potential Pierce s Disease insect vectors from Arizona vineyards.</title>
        <authorList>
            <person name="Tassone E.E."/>
        </authorList>
    </citation>
    <scope>NUCLEOTIDE SEQUENCE</scope>
</reference>
<dbReference type="InterPro" id="IPR050778">
    <property type="entry name" value="Cueball_EGF_LRP_Nidogen"/>
</dbReference>
<dbReference type="PANTHER" id="PTHR46513">
    <property type="entry name" value="VITELLOGENIN RECEPTOR-LIKE PROTEIN-RELATED-RELATED"/>
    <property type="match status" value="1"/>
</dbReference>
<dbReference type="EMBL" id="GEBQ01020390">
    <property type="protein sequence ID" value="JAT19587.1"/>
    <property type="molecule type" value="Transcribed_RNA"/>
</dbReference>
<evidence type="ECO:0000256" key="1">
    <source>
        <dbReference type="ARBA" id="ARBA00022536"/>
    </source>
</evidence>
<dbReference type="SUPFAM" id="SSF63825">
    <property type="entry name" value="YWTD domain"/>
    <property type="match status" value="1"/>
</dbReference>
<name>A0A1B6L7C2_9HEMI</name>
<organism evidence="3">
    <name type="scientific">Graphocephala atropunctata</name>
    <dbReference type="NCBI Taxonomy" id="36148"/>
    <lineage>
        <taxon>Eukaryota</taxon>
        <taxon>Metazoa</taxon>
        <taxon>Ecdysozoa</taxon>
        <taxon>Arthropoda</taxon>
        <taxon>Hexapoda</taxon>
        <taxon>Insecta</taxon>
        <taxon>Pterygota</taxon>
        <taxon>Neoptera</taxon>
        <taxon>Paraneoptera</taxon>
        <taxon>Hemiptera</taxon>
        <taxon>Auchenorrhyncha</taxon>
        <taxon>Membracoidea</taxon>
        <taxon>Cicadellidae</taxon>
        <taxon>Cicadellinae</taxon>
        <taxon>Cicadellini</taxon>
        <taxon>Graphocephala</taxon>
    </lineage>
</organism>
<keyword evidence="2" id="KW-0677">Repeat</keyword>
<keyword evidence="1" id="KW-0245">EGF-like domain</keyword>
<dbReference type="InterPro" id="IPR011042">
    <property type="entry name" value="6-blade_b-propeller_TolB-like"/>
</dbReference>
<evidence type="ECO:0000313" key="3">
    <source>
        <dbReference type="EMBL" id="JAT19587.1"/>
    </source>
</evidence>
<dbReference type="Gene3D" id="2.120.10.30">
    <property type="entry name" value="TolB, C-terminal domain"/>
    <property type="match status" value="1"/>
</dbReference>
<protein>
    <recommendedName>
        <fullName evidence="4">Dipeptidylpeptidase IV N-terminal domain-containing protein</fullName>
    </recommendedName>
</protein>
<accession>A0A1B6L7C2</accession>
<proteinExistence type="predicted"/>
<dbReference type="PANTHER" id="PTHR46513:SF13">
    <property type="entry name" value="EGF-LIKE DOMAIN-CONTAINING PROTEIN"/>
    <property type="match status" value="1"/>
</dbReference>
<gene>
    <name evidence="3" type="ORF">g.12601</name>
</gene>
<evidence type="ECO:0000256" key="2">
    <source>
        <dbReference type="ARBA" id="ARBA00022737"/>
    </source>
</evidence>
<dbReference type="AlphaFoldDB" id="A0A1B6L7C2"/>
<evidence type="ECO:0008006" key="4">
    <source>
        <dbReference type="Google" id="ProtNLM"/>
    </source>
</evidence>